<protein>
    <submittedName>
        <fullName evidence="1">Uncharacterized protein</fullName>
    </submittedName>
</protein>
<dbReference type="Proteomes" id="UP000446866">
    <property type="component" value="Unassembled WGS sequence"/>
</dbReference>
<comment type="caution">
    <text evidence="1">The sequence shown here is derived from an EMBL/GenBank/DDBJ whole genome shotgun (WGS) entry which is preliminary data.</text>
</comment>
<evidence type="ECO:0000313" key="2">
    <source>
        <dbReference type="Proteomes" id="UP000446866"/>
    </source>
</evidence>
<gene>
    <name evidence="1" type="ORF">D0435_09075</name>
</gene>
<evidence type="ECO:0000313" key="1">
    <source>
        <dbReference type="EMBL" id="NBH61803.1"/>
    </source>
</evidence>
<dbReference type="EMBL" id="QXWK01000015">
    <property type="protein sequence ID" value="NBH61803.1"/>
    <property type="molecule type" value="Genomic_DNA"/>
</dbReference>
<keyword evidence="2" id="KW-1185">Reference proteome</keyword>
<sequence>MVIPQRTRVELRPKELALKIKDFGCYRITVSLDEENFLMFNYPYDESMENTIIIENFEGDLLFAEQYNCGYGGHSPGKTEELLKALGIEDYEAERLKWLDGFQISFNRDGIYEPENNIENVPFRRFSDKIDLSNANTVCNMKKRQLYFMEPKKKDFTTLLRTLDLLEIDGLKAYIGKDNTPYYDFSIPYLSPELQKQEAMLKGPFIVFEARPFDVICFVGTKAPASIINTLTLYILGYPLLQEENLGEYIVLESVRNYNKSRIKRWAKALKESKDIYLSIKARP</sequence>
<name>A0A845QM46_9FIRM</name>
<reference evidence="1 2" key="1">
    <citation type="submission" date="2018-08" db="EMBL/GenBank/DDBJ databases">
        <title>Murine metabolic-syndrome-specific gut microbial biobank.</title>
        <authorList>
            <person name="Liu C."/>
        </authorList>
    </citation>
    <scope>NUCLEOTIDE SEQUENCE [LARGE SCALE GENOMIC DNA]</scope>
    <source>
        <strain evidence="1 2">28</strain>
    </source>
</reference>
<proteinExistence type="predicted"/>
<accession>A0A845QM46</accession>
<organism evidence="1 2">
    <name type="scientific">Anaerotruncus colihominis</name>
    <dbReference type="NCBI Taxonomy" id="169435"/>
    <lineage>
        <taxon>Bacteria</taxon>
        <taxon>Bacillati</taxon>
        <taxon>Bacillota</taxon>
        <taxon>Clostridia</taxon>
        <taxon>Eubacteriales</taxon>
        <taxon>Oscillospiraceae</taxon>
        <taxon>Anaerotruncus</taxon>
    </lineage>
</organism>
<dbReference type="AlphaFoldDB" id="A0A845QM46"/>